<keyword evidence="5" id="KW-0378">Hydrolase</keyword>
<protein>
    <recommendedName>
        <fullName evidence="3">alpha-L-fucosidase</fullName>
        <ecNumber evidence="3">3.2.1.51</ecNumber>
    </recommendedName>
</protein>
<keyword evidence="6" id="KW-0326">Glycosidase</keyword>
<keyword evidence="11" id="KW-1185">Reference proteome</keyword>
<evidence type="ECO:0000313" key="11">
    <source>
        <dbReference type="Proteomes" id="UP000199595"/>
    </source>
</evidence>
<dbReference type="GO" id="GO:0005764">
    <property type="term" value="C:lysosome"/>
    <property type="evidence" value="ECO:0007669"/>
    <property type="project" value="TreeGrafter"/>
</dbReference>
<dbReference type="InterPro" id="IPR000933">
    <property type="entry name" value="Glyco_hydro_29"/>
</dbReference>
<dbReference type="GO" id="GO:0016139">
    <property type="term" value="P:glycoside catabolic process"/>
    <property type="evidence" value="ECO:0007669"/>
    <property type="project" value="TreeGrafter"/>
</dbReference>
<dbReference type="Pfam" id="PF16757">
    <property type="entry name" value="Fucosidase_C"/>
    <property type="match status" value="1"/>
</dbReference>
<evidence type="ECO:0000256" key="4">
    <source>
        <dbReference type="ARBA" id="ARBA00022729"/>
    </source>
</evidence>
<comment type="similarity">
    <text evidence="2">Belongs to the glycosyl hydrolase 29 family.</text>
</comment>
<dbReference type="InterPro" id="IPR016286">
    <property type="entry name" value="FUC_metazoa-typ"/>
</dbReference>
<evidence type="ECO:0000259" key="9">
    <source>
        <dbReference type="Pfam" id="PF16757"/>
    </source>
</evidence>
<dbReference type="OrthoDB" id="1095333at2"/>
<dbReference type="Gene3D" id="2.60.40.1180">
    <property type="entry name" value="Golgi alpha-mannosidase II"/>
    <property type="match status" value="1"/>
</dbReference>
<dbReference type="GO" id="GO:0006004">
    <property type="term" value="P:fucose metabolic process"/>
    <property type="evidence" value="ECO:0007669"/>
    <property type="project" value="InterPro"/>
</dbReference>
<keyword evidence="4 7" id="KW-0732">Signal</keyword>
<evidence type="ECO:0000259" key="8">
    <source>
        <dbReference type="Pfam" id="PF01120"/>
    </source>
</evidence>
<dbReference type="PROSITE" id="PS51257">
    <property type="entry name" value="PROKAR_LIPOPROTEIN"/>
    <property type="match status" value="1"/>
</dbReference>
<dbReference type="GO" id="GO:0004560">
    <property type="term" value="F:alpha-L-fucosidase activity"/>
    <property type="evidence" value="ECO:0007669"/>
    <property type="project" value="InterPro"/>
</dbReference>
<evidence type="ECO:0000256" key="2">
    <source>
        <dbReference type="ARBA" id="ARBA00007951"/>
    </source>
</evidence>
<evidence type="ECO:0000256" key="3">
    <source>
        <dbReference type="ARBA" id="ARBA00012662"/>
    </source>
</evidence>
<feature type="domain" description="Alpha-L-fucosidase C-terminal" evidence="9">
    <location>
        <begin position="426"/>
        <end position="510"/>
    </location>
</feature>
<dbReference type="PIRSF" id="PIRSF001092">
    <property type="entry name" value="Alpha-L-fucosidase"/>
    <property type="match status" value="1"/>
</dbReference>
<dbReference type="RefSeq" id="WP_090119426.1">
    <property type="nucleotide sequence ID" value="NZ_FNNJ01000001.1"/>
</dbReference>
<dbReference type="Gene3D" id="3.20.20.80">
    <property type="entry name" value="Glycosidases"/>
    <property type="match status" value="1"/>
</dbReference>
<reference evidence="10 11" key="1">
    <citation type="submission" date="2016-10" db="EMBL/GenBank/DDBJ databases">
        <authorList>
            <person name="de Groot N.N."/>
        </authorList>
    </citation>
    <scope>NUCLEOTIDE SEQUENCE [LARGE SCALE GENOMIC DNA]</scope>
    <source>
        <strain evidence="10 11">DSM 24956</strain>
    </source>
</reference>
<dbReference type="InterPro" id="IPR031919">
    <property type="entry name" value="Fucosidase_C"/>
</dbReference>
<sequence>MNLNLLRFIVFVLMGSLLACSEQKAAKQNKEEQKVAHFEPNFESLSRHKAAPEWFADAKLGMYFHWGPYSVPAYGSAWYPANMYIKGSSVNKFHEEKFGPIEEFGYEDFIPMFTAEHFDAEDWADLFEMTGAKFAGPVAQHHDGFAMWDSEVNPWNAADMGPKRDITGELFKSLKKRNIKTLATFHHARNGQRNSNKPEYWGKNGFQSHYPYHPDLPTATTDPKLRKLFGNWENIEDFNQYWLDQVEEVVDKYNPDMLWYDSWLNMIPEDKINEMLAYHFNSGVKNNQEVVVCSKHQDIPLEIGIDDLEQGGRRDIYPLPWMTDITLSQSRWMYVEGHPYKDAALVVRNMIDVWSKNGTVLLNISPRADGVINKEQRDILKEIGAWMKIHGEAVYGTRPFKVFGYGTANATDASHDGQSAKVKYTANDVRYTVAKDKKSMYVFFLGVPKAGKTIKMRAIGGFHRNLPPSPIKNIKLMGADIDIDWKLTPQTLLLKMPEVEYNQIATVLKLELE</sequence>
<dbReference type="InterPro" id="IPR057739">
    <property type="entry name" value="Glyco_hydro_29_N"/>
</dbReference>
<dbReference type="EC" id="3.2.1.51" evidence="3"/>
<feature type="domain" description="Glycoside hydrolase family 29 N-terminal" evidence="8">
    <location>
        <begin position="28"/>
        <end position="392"/>
    </location>
</feature>
<dbReference type="SMART" id="SM00812">
    <property type="entry name" value="Alpha_L_fucos"/>
    <property type="match status" value="1"/>
</dbReference>
<dbReference type="STRING" id="762486.SAMN05444411_101537"/>
<dbReference type="AlphaFoldDB" id="A0A1H2STI2"/>
<dbReference type="InterPro" id="IPR013780">
    <property type="entry name" value="Glyco_hydro_b"/>
</dbReference>
<gene>
    <name evidence="10" type="ORF">SAMN05444411_101537</name>
</gene>
<dbReference type="InterPro" id="IPR017853">
    <property type="entry name" value="GH"/>
</dbReference>
<dbReference type="PANTHER" id="PTHR10030">
    <property type="entry name" value="ALPHA-L-FUCOSIDASE"/>
    <property type="match status" value="1"/>
</dbReference>
<dbReference type="PANTHER" id="PTHR10030:SF37">
    <property type="entry name" value="ALPHA-L-FUCOSIDASE-RELATED"/>
    <property type="match status" value="1"/>
</dbReference>
<accession>A0A1H2STI2</accession>
<proteinExistence type="inferred from homology"/>
<evidence type="ECO:0000256" key="7">
    <source>
        <dbReference type="SAM" id="SignalP"/>
    </source>
</evidence>
<evidence type="ECO:0000256" key="1">
    <source>
        <dbReference type="ARBA" id="ARBA00004071"/>
    </source>
</evidence>
<feature type="signal peptide" evidence="7">
    <location>
        <begin position="1"/>
        <end position="19"/>
    </location>
</feature>
<name>A0A1H2STI2_9FLAO</name>
<dbReference type="Proteomes" id="UP000199595">
    <property type="component" value="Unassembled WGS sequence"/>
</dbReference>
<organism evidence="10 11">
    <name type="scientific">Lutibacter oricola</name>
    <dbReference type="NCBI Taxonomy" id="762486"/>
    <lineage>
        <taxon>Bacteria</taxon>
        <taxon>Pseudomonadati</taxon>
        <taxon>Bacteroidota</taxon>
        <taxon>Flavobacteriia</taxon>
        <taxon>Flavobacteriales</taxon>
        <taxon>Flavobacteriaceae</taxon>
        <taxon>Lutibacter</taxon>
    </lineage>
</organism>
<dbReference type="EMBL" id="FNNJ01000001">
    <property type="protein sequence ID" value="SDW34983.1"/>
    <property type="molecule type" value="Genomic_DNA"/>
</dbReference>
<feature type="chain" id="PRO_5011564112" description="alpha-L-fucosidase" evidence="7">
    <location>
        <begin position="20"/>
        <end position="513"/>
    </location>
</feature>
<dbReference type="PRINTS" id="PR00741">
    <property type="entry name" value="GLHYDRLASE29"/>
</dbReference>
<evidence type="ECO:0000256" key="5">
    <source>
        <dbReference type="ARBA" id="ARBA00022801"/>
    </source>
</evidence>
<dbReference type="SUPFAM" id="SSF51445">
    <property type="entry name" value="(Trans)glycosidases"/>
    <property type="match status" value="1"/>
</dbReference>
<evidence type="ECO:0000256" key="6">
    <source>
        <dbReference type="ARBA" id="ARBA00023295"/>
    </source>
</evidence>
<evidence type="ECO:0000313" key="10">
    <source>
        <dbReference type="EMBL" id="SDW34983.1"/>
    </source>
</evidence>
<comment type="function">
    <text evidence="1">Alpha-L-fucosidase is responsible for hydrolyzing the alpha-1,6-linked fucose joined to the reducing-end N-acetylglucosamine of the carbohydrate moieties of glycoproteins.</text>
</comment>
<dbReference type="Pfam" id="PF01120">
    <property type="entry name" value="Alpha_L_fucos"/>
    <property type="match status" value="1"/>
</dbReference>